<dbReference type="InterPro" id="IPR002104">
    <property type="entry name" value="Integrase_catalytic"/>
</dbReference>
<evidence type="ECO:0000256" key="1">
    <source>
        <dbReference type="ARBA" id="ARBA00023172"/>
    </source>
</evidence>
<comment type="caution">
    <text evidence="3">The sequence shown here is derived from an EMBL/GenBank/DDBJ whole genome shotgun (WGS) entry which is preliminary data.</text>
</comment>
<dbReference type="GO" id="GO:0006310">
    <property type="term" value="P:DNA recombination"/>
    <property type="evidence" value="ECO:0007669"/>
    <property type="project" value="UniProtKB-KW"/>
</dbReference>
<evidence type="ECO:0000313" key="4">
    <source>
        <dbReference type="Proteomes" id="UP000192534"/>
    </source>
</evidence>
<dbReference type="OrthoDB" id="1822491at2"/>
<dbReference type="Proteomes" id="UP000192534">
    <property type="component" value="Unassembled WGS sequence"/>
</dbReference>
<dbReference type="PROSITE" id="PS51898">
    <property type="entry name" value="TYR_RECOMBINASE"/>
    <property type="match status" value="1"/>
</dbReference>
<feature type="domain" description="Tyr recombinase" evidence="2">
    <location>
        <begin position="5"/>
        <end position="152"/>
    </location>
</feature>
<gene>
    <name evidence="3" type="ORF">BST42_03135</name>
</gene>
<sequence length="152" mass="16589">MTTDHKRDVLTESELNKLAAAMPDRLRASVILSAWCGLRWAETSELRRKDVSEDAALLKIGRAVTGHAGKSTAVLAKSPGRDVDVPARIRPMLLAHMKSHVGSGAEALLFPADDGGWLRADLYRPQWEAARKGIGQSALRVHDLRNFGARSV</sequence>
<evidence type="ECO:0000313" key="3">
    <source>
        <dbReference type="EMBL" id="ORB57384.1"/>
    </source>
</evidence>
<dbReference type="Gene3D" id="1.10.443.10">
    <property type="entry name" value="Intergrase catalytic core"/>
    <property type="match status" value="1"/>
</dbReference>
<dbReference type="GO" id="GO:0015074">
    <property type="term" value="P:DNA integration"/>
    <property type="evidence" value="ECO:0007669"/>
    <property type="project" value="InterPro"/>
</dbReference>
<dbReference type="GO" id="GO:0003677">
    <property type="term" value="F:DNA binding"/>
    <property type="evidence" value="ECO:0007669"/>
    <property type="project" value="InterPro"/>
</dbReference>
<organism evidence="3 4">
    <name type="scientific">Mycolicibacterium rhodesiae</name>
    <name type="common">Mycobacterium rhodesiae</name>
    <dbReference type="NCBI Taxonomy" id="36814"/>
    <lineage>
        <taxon>Bacteria</taxon>
        <taxon>Bacillati</taxon>
        <taxon>Actinomycetota</taxon>
        <taxon>Actinomycetes</taxon>
        <taxon>Mycobacteriales</taxon>
        <taxon>Mycobacteriaceae</taxon>
        <taxon>Mycolicibacterium</taxon>
    </lineage>
</organism>
<proteinExistence type="predicted"/>
<protein>
    <recommendedName>
        <fullName evidence="2">Tyr recombinase domain-containing protein</fullName>
    </recommendedName>
</protein>
<dbReference type="AlphaFoldDB" id="A0A1X0J5T1"/>
<keyword evidence="1" id="KW-0233">DNA recombination</keyword>
<reference evidence="3 4" key="1">
    <citation type="submission" date="2016-12" db="EMBL/GenBank/DDBJ databases">
        <title>The new phylogeny of genus Mycobacterium.</title>
        <authorList>
            <person name="Tortoli E."/>
            <person name="Trovato A."/>
            <person name="Cirillo D.M."/>
        </authorList>
    </citation>
    <scope>NUCLEOTIDE SEQUENCE [LARGE SCALE GENOMIC DNA]</scope>
    <source>
        <strain evidence="3 4">DSM 44223</strain>
    </source>
</reference>
<dbReference type="SUPFAM" id="SSF56349">
    <property type="entry name" value="DNA breaking-rejoining enzymes"/>
    <property type="match status" value="1"/>
</dbReference>
<name>A0A1X0J5T1_MYCRH</name>
<dbReference type="EMBL" id="MVIH01000001">
    <property type="protein sequence ID" value="ORB57384.1"/>
    <property type="molecule type" value="Genomic_DNA"/>
</dbReference>
<dbReference type="RefSeq" id="WP_083117051.1">
    <property type="nucleotide sequence ID" value="NZ_JACKUO010000042.1"/>
</dbReference>
<keyword evidence="4" id="KW-1185">Reference proteome</keyword>
<dbReference type="InterPro" id="IPR011010">
    <property type="entry name" value="DNA_brk_join_enz"/>
</dbReference>
<evidence type="ECO:0000259" key="2">
    <source>
        <dbReference type="PROSITE" id="PS51898"/>
    </source>
</evidence>
<accession>A0A1X0J5T1</accession>
<dbReference type="InterPro" id="IPR013762">
    <property type="entry name" value="Integrase-like_cat_sf"/>
</dbReference>